<evidence type="ECO:0000313" key="3">
    <source>
        <dbReference type="EMBL" id="QYF49242.1"/>
    </source>
</evidence>
<evidence type="ECO:0000313" key="4">
    <source>
        <dbReference type="Proteomes" id="UP000826014"/>
    </source>
</evidence>
<keyword evidence="2" id="KW-0472">Membrane</keyword>
<keyword evidence="2" id="KW-0812">Transmembrane</keyword>
<dbReference type="Gene3D" id="1.10.287.1490">
    <property type="match status" value="1"/>
</dbReference>
<dbReference type="Proteomes" id="UP000826014">
    <property type="component" value="Chromosome"/>
</dbReference>
<proteinExistence type="predicted"/>
<feature type="transmembrane region" description="Helical" evidence="2">
    <location>
        <begin position="37"/>
        <end position="59"/>
    </location>
</feature>
<keyword evidence="2" id="KW-1133">Transmembrane helix</keyword>
<sequence length="276" mass="30134">MLTQELHSSSTSLTQYDSQSFHEKVNKHSLAYTAKKTAAVTGMILGGASLLTGFILVGIGTGGLAIPIAAPFVLGALGAAGVTSSGCVLSSIKVNRAAQKVLVAAHLIEQGTGNLEQQLKEQGPVAASLAEKLENLKTQAGNLEKTLDQGDQGLREVEQKVEHTKKQKKEWEKDLYEVQSLTHSLNEALTKLQNLSTSDKEIKTLEKQIGKMTKKLDQLNENVLRIEPSLKEHSKELHQLKKDLTYLQGIKLSLEQPSTELEKIAHSIRSKNSRPR</sequence>
<protein>
    <submittedName>
        <fullName evidence="3">Chromosome partition protein Smc</fullName>
    </submittedName>
</protein>
<feature type="transmembrane region" description="Helical" evidence="2">
    <location>
        <begin position="65"/>
        <end position="89"/>
    </location>
</feature>
<dbReference type="SUPFAM" id="SSF57997">
    <property type="entry name" value="Tropomyosin"/>
    <property type="match status" value="1"/>
</dbReference>
<evidence type="ECO:0000256" key="1">
    <source>
        <dbReference type="SAM" id="Coils"/>
    </source>
</evidence>
<dbReference type="EMBL" id="CP075587">
    <property type="protein sequence ID" value="QYF49242.1"/>
    <property type="molecule type" value="Genomic_DNA"/>
</dbReference>
<feature type="coiled-coil region" evidence="1">
    <location>
        <begin position="126"/>
        <end position="222"/>
    </location>
</feature>
<organism evidence="3 4">
    <name type="scientific">Candidatus Rhabdochlamydia oedothoracis</name>
    <dbReference type="NCBI Taxonomy" id="2720720"/>
    <lineage>
        <taxon>Bacteria</taxon>
        <taxon>Pseudomonadati</taxon>
        <taxon>Chlamydiota</taxon>
        <taxon>Chlamydiia</taxon>
        <taxon>Parachlamydiales</taxon>
        <taxon>Candidatus Rhabdochlamydiaceae</taxon>
        <taxon>Candidatus Rhabdochlamydia</taxon>
    </lineage>
</organism>
<keyword evidence="1" id="KW-0175">Coiled coil</keyword>
<name>A0ABX8V6N1_9BACT</name>
<reference evidence="3 4" key="1">
    <citation type="journal article" date="2022" name="bioRxiv">
        <title>Ecology and evolution of chlamydial symbionts of arthropods.</title>
        <authorList>
            <person name="Halter T."/>
            <person name="Koestlbacher S."/>
            <person name="Collingro A."/>
            <person name="Sixt B.S."/>
            <person name="Toenshoff E.R."/>
            <person name="Hendrickx F."/>
            <person name="Kostanjsek R."/>
            <person name="Horn M."/>
        </authorList>
    </citation>
    <scope>NUCLEOTIDE SEQUENCE [LARGE SCALE GENOMIC DNA]</scope>
    <source>
        <strain evidence="3">W744xW776</strain>
    </source>
</reference>
<keyword evidence="4" id="KW-1185">Reference proteome</keyword>
<accession>A0ABX8V6N1</accession>
<evidence type="ECO:0000256" key="2">
    <source>
        <dbReference type="SAM" id="Phobius"/>
    </source>
</evidence>
<gene>
    <name evidence="3" type="ORF">RHABOEDO_001542</name>
</gene>
<dbReference type="RefSeq" id="WP_215216498.1">
    <property type="nucleotide sequence ID" value="NZ_CP075587.1"/>
</dbReference>